<feature type="domain" description="RNase H type-1" evidence="1">
    <location>
        <begin position="1"/>
        <end position="94"/>
    </location>
</feature>
<protein>
    <recommendedName>
        <fullName evidence="1">RNase H type-1 domain-containing protein</fullName>
    </recommendedName>
</protein>
<evidence type="ECO:0000313" key="2">
    <source>
        <dbReference type="EMBL" id="CAL4116567.1"/>
    </source>
</evidence>
<dbReference type="InterPro" id="IPR002156">
    <property type="entry name" value="RNaseH_domain"/>
</dbReference>
<organism evidence="2 3">
    <name type="scientific">Meganyctiphanes norvegica</name>
    <name type="common">Northern krill</name>
    <name type="synonym">Thysanopoda norvegica</name>
    <dbReference type="NCBI Taxonomy" id="48144"/>
    <lineage>
        <taxon>Eukaryota</taxon>
        <taxon>Metazoa</taxon>
        <taxon>Ecdysozoa</taxon>
        <taxon>Arthropoda</taxon>
        <taxon>Crustacea</taxon>
        <taxon>Multicrustacea</taxon>
        <taxon>Malacostraca</taxon>
        <taxon>Eumalacostraca</taxon>
        <taxon>Eucarida</taxon>
        <taxon>Euphausiacea</taxon>
        <taxon>Euphausiidae</taxon>
        <taxon>Meganyctiphanes</taxon>
    </lineage>
</organism>
<accession>A0AAV2R7X2</accession>
<dbReference type="CDD" id="cd09276">
    <property type="entry name" value="Rnase_HI_RT_non_LTR"/>
    <property type="match status" value="1"/>
</dbReference>
<dbReference type="GO" id="GO:0004523">
    <property type="term" value="F:RNA-DNA hybrid ribonuclease activity"/>
    <property type="evidence" value="ECO:0007669"/>
    <property type="project" value="InterPro"/>
</dbReference>
<feature type="non-terminal residue" evidence="2">
    <location>
        <position position="256"/>
    </location>
</feature>
<dbReference type="SUPFAM" id="SSF53098">
    <property type="entry name" value="Ribonuclease H-like"/>
    <property type="match status" value="1"/>
</dbReference>
<gene>
    <name evidence="2" type="ORF">MNOR_LOCUS20999</name>
</gene>
<dbReference type="InterPro" id="IPR012337">
    <property type="entry name" value="RNaseH-like_sf"/>
</dbReference>
<keyword evidence="3" id="KW-1185">Reference proteome</keyword>
<evidence type="ECO:0000313" key="3">
    <source>
        <dbReference type="Proteomes" id="UP001497623"/>
    </source>
</evidence>
<dbReference type="PROSITE" id="PS50879">
    <property type="entry name" value="RNASE_H_1"/>
    <property type="match status" value="1"/>
</dbReference>
<comment type="caution">
    <text evidence="2">The sequence shown here is derived from an EMBL/GenBank/DDBJ whole genome shotgun (WGS) entry which is preliminary data.</text>
</comment>
<dbReference type="Gene3D" id="3.30.420.10">
    <property type="entry name" value="Ribonuclease H-like superfamily/Ribonuclease H"/>
    <property type="match status" value="1"/>
</dbReference>
<proteinExistence type="predicted"/>
<reference evidence="2 3" key="1">
    <citation type="submission" date="2024-05" db="EMBL/GenBank/DDBJ databases">
        <authorList>
            <person name="Wallberg A."/>
        </authorList>
    </citation>
    <scope>NUCLEOTIDE SEQUENCE [LARGE SCALE GENOMIC DNA]</scope>
</reference>
<dbReference type="InterPro" id="IPR036397">
    <property type="entry name" value="RNaseH_sf"/>
</dbReference>
<sequence>MSAELYAIDKGMTWLLLHKEILHTNQAVFLTDSRSGIEAMKNSTPKHQSHRIDIIKQKAHDIAADIEITIQWIPSHVGVEGNEEADKTANSAHGNPQMIPADIDMSETKLLTKLAQHQRWQLIYDTKKHTLHLGDIKPVIQKWPWSNTQSRKIETAMSRLRLGHVGLNSHLHRFNMAESDLCNTCGVPETVPHFLMTCTRHTNERRRLLSNLNQVNINNPDHISLLGGGPHPINQKAMIARATGRFLWETGRLSSL</sequence>
<name>A0AAV2R7X2_MEGNR</name>
<evidence type="ECO:0000259" key="1">
    <source>
        <dbReference type="PROSITE" id="PS50879"/>
    </source>
</evidence>
<dbReference type="AlphaFoldDB" id="A0AAV2R7X2"/>
<dbReference type="EMBL" id="CAXKWB010016570">
    <property type="protein sequence ID" value="CAL4116567.1"/>
    <property type="molecule type" value="Genomic_DNA"/>
</dbReference>
<dbReference type="Proteomes" id="UP001497623">
    <property type="component" value="Unassembled WGS sequence"/>
</dbReference>
<dbReference type="Pfam" id="PF00075">
    <property type="entry name" value="RNase_H"/>
    <property type="match status" value="1"/>
</dbReference>
<dbReference type="GO" id="GO:0003676">
    <property type="term" value="F:nucleic acid binding"/>
    <property type="evidence" value="ECO:0007669"/>
    <property type="project" value="InterPro"/>
</dbReference>